<feature type="transmembrane region" description="Helical" evidence="1">
    <location>
        <begin position="6"/>
        <end position="27"/>
    </location>
</feature>
<keyword evidence="1" id="KW-0472">Membrane</keyword>
<dbReference type="EMBL" id="JBHUEN010000050">
    <property type="protein sequence ID" value="MFD1883425.1"/>
    <property type="molecule type" value="Genomic_DNA"/>
</dbReference>
<gene>
    <name evidence="2" type="ORF">ACFSCT_17070</name>
</gene>
<protein>
    <submittedName>
        <fullName evidence="2">Uncharacterized protein</fullName>
    </submittedName>
</protein>
<evidence type="ECO:0000256" key="1">
    <source>
        <dbReference type="SAM" id="Phobius"/>
    </source>
</evidence>
<reference evidence="3" key="1">
    <citation type="journal article" date="2019" name="Int. J. Syst. Evol. Microbiol.">
        <title>The Global Catalogue of Microorganisms (GCM) 10K type strain sequencing project: providing services to taxonomists for standard genome sequencing and annotation.</title>
        <authorList>
            <consortium name="The Broad Institute Genomics Platform"/>
            <consortium name="The Broad Institute Genome Sequencing Center for Infectious Disease"/>
            <person name="Wu L."/>
            <person name="Ma J."/>
        </authorList>
    </citation>
    <scope>NUCLEOTIDE SEQUENCE [LARGE SCALE GENOMIC DNA]</scope>
    <source>
        <strain evidence="3">CCUG 56029</strain>
    </source>
</reference>
<accession>A0ABW4RCD6</accession>
<keyword evidence="1" id="KW-1133">Transmembrane helix</keyword>
<name>A0ABW4RCD6_9RHOB</name>
<proteinExistence type="predicted"/>
<dbReference type="RefSeq" id="WP_379144800.1">
    <property type="nucleotide sequence ID" value="NZ_JBHUEN010000050.1"/>
</dbReference>
<keyword evidence="3" id="KW-1185">Reference proteome</keyword>
<dbReference type="Proteomes" id="UP001597213">
    <property type="component" value="Unassembled WGS sequence"/>
</dbReference>
<evidence type="ECO:0000313" key="2">
    <source>
        <dbReference type="EMBL" id="MFD1883425.1"/>
    </source>
</evidence>
<organism evidence="2 3">
    <name type="scientific">Paracoccus pacificus</name>
    <dbReference type="NCBI Taxonomy" id="1463598"/>
    <lineage>
        <taxon>Bacteria</taxon>
        <taxon>Pseudomonadati</taxon>
        <taxon>Pseudomonadota</taxon>
        <taxon>Alphaproteobacteria</taxon>
        <taxon>Rhodobacterales</taxon>
        <taxon>Paracoccaceae</taxon>
        <taxon>Paracoccus</taxon>
    </lineage>
</organism>
<evidence type="ECO:0000313" key="3">
    <source>
        <dbReference type="Proteomes" id="UP001597213"/>
    </source>
</evidence>
<comment type="caution">
    <text evidence="2">The sequence shown here is derived from an EMBL/GenBank/DDBJ whole genome shotgun (WGS) entry which is preliminary data.</text>
</comment>
<keyword evidence="1" id="KW-0812">Transmembrane</keyword>
<sequence>MSIWNILEIAAWIGSAIFAALIVFDWLRTDSTYSEAELLSSREGELEALTEQHRLPAGHNAKTGGKPE</sequence>